<dbReference type="Proteomes" id="UP000828390">
    <property type="component" value="Unassembled WGS sequence"/>
</dbReference>
<organism evidence="1 2">
    <name type="scientific">Dreissena polymorpha</name>
    <name type="common">Zebra mussel</name>
    <name type="synonym">Mytilus polymorpha</name>
    <dbReference type="NCBI Taxonomy" id="45954"/>
    <lineage>
        <taxon>Eukaryota</taxon>
        <taxon>Metazoa</taxon>
        <taxon>Spiralia</taxon>
        <taxon>Lophotrochozoa</taxon>
        <taxon>Mollusca</taxon>
        <taxon>Bivalvia</taxon>
        <taxon>Autobranchia</taxon>
        <taxon>Heteroconchia</taxon>
        <taxon>Euheterodonta</taxon>
        <taxon>Imparidentia</taxon>
        <taxon>Neoheterodontei</taxon>
        <taxon>Myida</taxon>
        <taxon>Dreissenoidea</taxon>
        <taxon>Dreissenidae</taxon>
        <taxon>Dreissena</taxon>
    </lineage>
</organism>
<proteinExistence type="predicted"/>
<sequence length="70" mass="7938">MPEARRTTRNGGLSIIVCGYPRENGSRNMKTGTITRLFRFQQGMMKAIGMTTSHIVITSSHNYDNDSDEW</sequence>
<evidence type="ECO:0000313" key="1">
    <source>
        <dbReference type="EMBL" id="KAH3729988.1"/>
    </source>
</evidence>
<protein>
    <submittedName>
        <fullName evidence="1">Uncharacterized protein</fullName>
    </submittedName>
</protein>
<comment type="caution">
    <text evidence="1">The sequence shown here is derived from an EMBL/GenBank/DDBJ whole genome shotgun (WGS) entry which is preliminary data.</text>
</comment>
<reference evidence="1" key="2">
    <citation type="submission" date="2020-11" db="EMBL/GenBank/DDBJ databases">
        <authorList>
            <person name="McCartney M.A."/>
            <person name="Auch B."/>
            <person name="Kono T."/>
            <person name="Mallez S."/>
            <person name="Becker A."/>
            <person name="Gohl D.M."/>
            <person name="Silverstein K.A.T."/>
            <person name="Koren S."/>
            <person name="Bechman K.B."/>
            <person name="Herman A."/>
            <person name="Abrahante J.E."/>
            <person name="Garbe J."/>
        </authorList>
    </citation>
    <scope>NUCLEOTIDE SEQUENCE</scope>
    <source>
        <strain evidence="1">Duluth1</strain>
        <tissue evidence="1">Whole animal</tissue>
    </source>
</reference>
<dbReference type="EMBL" id="JAIWYP010000012">
    <property type="protein sequence ID" value="KAH3729988.1"/>
    <property type="molecule type" value="Genomic_DNA"/>
</dbReference>
<accession>A0A9D4HUK5</accession>
<dbReference type="AlphaFoldDB" id="A0A9D4HUK5"/>
<gene>
    <name evidence="1" type="ORF">DPMN_055967</name>
</gene>
<evidence type="ECO:0000313" key="2">
    <source>
        <dbReference type="Proteomes" id="UP000828390"/>
    </source>
</evidence>
<keyword evidence="2" id="KW-1185">Reference proteome</keyword>
<name>A0A9D4HUK5_DREPO</name>
<reference evidence="1" key="1">
    <citation type="journal article" date="2019" name="bioRxiv">
        <title>The Genome of the Zebra Mussel, Dreissena polymorpha: A Resource for Invasive Species Research.</title>
        <authorList>
            <person name="McCartney M.A."/>
            <person name="Auch B."/>
            <person name="Kono T."/>
            <person name="Mallez S."/>
            <person name="Zhang Y."/>
            <person name="Obille A."/>
            <person name="Becker A."/>
            <person name="Abrahante J.E."/>
            <person name="Garbe J."/>
            <person name="Badalamenti J.P."/>
            <person name="Herman A."/>
            <person name="Mangelson H."/>
            <person name="Liachko I."/>
            <person name="Sullivan S."/>
            <person name="Sone E.D."/>
            <person name="Koren S."/>
            <person name="Silverstein K.A.T."/>
            <person name="Beckman K.B."/>
            <person name="Gohl D.M."/>
        </authorList>
    </citation>
    <scope>NUCLEOTIDE SEQUENCE</scope>
    <source>
        <strain evidence="1">Duluth1</strain>
        <tissue evidence="1">Whole animal</tissue>
    </source>
</reference>